<evidence type="ECO:0000313" key="6">
    <source>
        <dbReference type="Proteomes" id="UP001218629"/>
    </source>
</evidence>
<evidence type="ECO:0000313" key="5">
    <source>
        <dbReference type="EMBL" id="WEB44989.1"/>
    </source>
</evidence>
<dbReference type="Pfam" id="PF07478">
    <property type="entry name" value="Dala_Dala_lig_C"/>
    <property type="match status" value="1"/>
</dbReference>
<accession>A0ABY8AJL7</accession>
<feature type="domain" description="ATP-grasp" evidence="4">
    <location>
        <begin position="122"/>
        <end position="327"/>
    </location>
</feature>
<evidence type="ECO:0000256" key="3">
    <source>
        <dbReference type="PROSITE-ProRule" id="PRU00409"/>
    </source>
</evidence>
<dbReference type="PROSITE" id="PS50975">
    <property type="entry name" value="ATP_GRASP"/>
    <property type="match status" value="1"/>
</dbReference>
<dbReference type="InterPro" id="IPR013815">
    <property type="entry name" value="ATP_grasp_subdomain_1"/>
</dbReference>
<keyword evidence="3" id="KW-0547">Nucleotide-binding</keyword>
<protein>
    <recommendedName>
        <fullName evidence="4">ATP-grasp domain-containing protein</fullName>
    </recommendedName>
</protein>
<dbReference type="PANTHER" id="PTHR23132:SF23">
    <property type="entry name" value="D-ALANINE--D-ALANINE LIGASE B"/>
    <property type="match status" value="1"/>
</dbReference>
<reference evidence="5 6" key="1">
    <citation type="submission" date="2022-03" db="EMBL/GenBank/DDBJ databases">
        <title>Streptomyces yunnanensis P86,complete genome.</title>
        <authorList>
            <person name="Chen S."/>
            <person name="Zhang Q."/>
        </authorList>
    </citation>
    <scope>NUCLEOTIDE SEQUENCE [LARGE SCALE GENOMIC DNA]</scope>
    <source>
        <strain evidence="5 6">P86</strain>
    </source>
</reference>
<organism evidence="5 6">
    <name type="scientific">Streptomyces yunnanensis</name>
    <dbReference type="NCBI Taxonomy" id="156453"/>
    <lineage>
        <taxon>Bacteria</taxon>
        <taxon>Bacillati</taxon>
        <taxon>Actinomycetota</taxon>
        <taxon>Actinomycetes</taxon>
        <taxon>Kitasatosporales</taxon>
        <taxon>Streptomycetaceae</taxon>
        <taxon>Streptomyces</taxon>
    </lineage>
</organism>
<evidence type="ECO:0000259" key="4">
    <source>
        <dbReference type="PROSITE" id="PS50975"/>
    </source>
</evidence>
<comment type="similarity">
    <text evidence="1">Belongs to the D-alanine--D-alanine ligase family.</text>
</comment>
<dbReference type="Proteomes" id="UP001218629">
    <property type="component" value="Chromosome"/>
</dbReference>
<keyword evidence="3" id="KW-0067">ATP-binding</keyword>
<dbReference type="Gene3D" id="3.30.470.20">
    <property type="entry name" value="ATP-grasp fold, B domain"/>
    <property type="match status" value="1"/>
</dbReference>
<gene>
    <name evidence="5" type="ORF">MOV08_40665</name>
</gene>
<dbReference type="RefSeq" id="WP_275311203.1">
    <property type="nucleotide sequence ID" value="NZ_CP095749.1"/>
</dbReference>
<dbReference type="Gene3D" id="3.30.1490.20">
    <property type="entry name" value="ATP-grasp fold, A domain"/>
    <property type="match status" value="1"/>
</dbReference>
<evidence type="ECO:0000256" key="1">
    <source>
        <dbReference type="ARBA" id="ARBA00010871"/>
    </source>
</evidence>
<name>A0ABY8AJL7_9ACTN</name>
<dbReference type="EMBL" id="CP095749">
    <property type="protein sequence ID" value="WEB44989.1"/>
    <property type="molecule type" value="Genomic_DNA"/>
</dbReference>
<dbReference type="InterPro" id="IPR011095">
    <property type="entry name" value="Dala_Dala_lig_C"/>
</dbReference>
<keyword evidence="6" id="KW-1185">Reference proteome</keyword>
<dbReference type="SUPFAM" id="SSF56059">
    <property type="entry name" value="Glutathione synthetase ATP-binding domain-like"/>
    <property type="match status" value="1"/>
</dbReference>
<sequence length="377" mass="40903">MSHARLVVGLTYNLRGESMETFGAGPPEEGDDAEFDEWATVQTVAAVLEELGHRCVVIGSLPALMARLLRGERWDLVFNLAEGHHGYAREAQIPALLEEWRIPATFSDPLCLSVCLHKPTTQRLLRQAGVAAAPFTVVRRPDDLDAVDLPYPLFAKPVAEGTSKGIGIDSRVTDPRQLHLVCAKLWERHGQPVMVERYLPGPEYTVGVLGAGAEARPIGVSQPLFDEPAEPFLTALRKHDAPQKPVPARLLDDTTAARRIAALAVQAWRALGCRDAGRVDLRCDAAGEPYVLDVNPLPGLSPTYSLLPLQWESAGGTYPQLIAHIMASAEQRLPAETAPAIATAPGGTGVRSGRAGWRWPRACRARPGPAYRTDDRP</sequence>
<dbReference type="PANTHER" id="PTHR23132">
    <property type="entry name" value="D-ALANINE--D-ALANINE LIGASE"/>
    <property type="match status" value="1"/>
</dbReference>
<keyword evidence="2" id="KW-0436">Ligase</keyword>
<dbReference type="InterPro" id="IPR011761">
    <property type="entry name" value="ATP-grasp"/>
</dbReference>
<proteinExistence type="inferred from homology"/>
<evidence type="ECO:0000256" key="2">
    <source>
        <dbReference type="ARBA" id="ARBA00022598"/>
    </source>
</evidence>